<evidence type="ECO:0000256" key="2">
    <source>
        <dbReference type="ARBA" id="ARBA00022676"/>
    </source>
</evidence>
<evidence type="ECO:0000256" key="1">
    <source>
        <dbReference type="ARBA" id="ARBA00009481"/>
    </source>
</evidence>
<comment type="similarity">
    <text evidence="1">Belongs to the glycosyltransferase group 1 family. Glycosyltransferase 4 subfamily.</text>
</comment>
<proteinExistence type="inferred from homology"/>
<protein>
    <submittedName>
        <fullName evidence="5">Glycosyltransferase family 4 protein</fullName>
    </submittedName>
</protein>
<dbReference type="GO" id="GO:0016757">
    <property type="term" value="F:glycosyltransferase activity"/>
    <property type="evidence" value="ECO:0007669"/>
    <property type="project" value="UniProtKB-KW"/>
</dbReference>
<feature type="domain" description="Glycosyl transferase family 1" evidence="4">
    <location>
        <begin position="151"/>
        <end position="315"/>
    </location>
</feature>
<sequence>MSPALVAPSFFREISGEAAYARLLARALAEIFPEIRIYTLVPESPDEGYVFARAFSRKRLLMKGPAFFNRLTLWPQALFLLLRREPYLFVLHGVEAWRRYPALARWVFRKAQGFFSVSHYTARRFLAENRLQNRWFHLPPALDPAFEDQSETLQLSAPGPYLLTVARLSRSASYKGVDLVLEALARLKEEFPTLQYLVVGGGDLLPEYLARSAKLGLSSGVHFFGERRKTAPFYRVSDIFVLPSGGEGFGIAFLEAMAFKKPVIGAEAGGIPEVVQHQVNGLLVPYGNPEALTQALRRLLTDKDLARRLGEKGREILEQEYLFPRFRERLEGYLRELSWV</sequence>
<dbReference type="KEGG" id="tmai:FVE67_07840"/>
<dbReference type="Gene3D" id="3.40.50.2000">
    <property type="entry name" value="Glycogen Phosphorylase B"/>
    <property type="match status" value="2"/>
</dbReference>
<evidence type="ECO:0000259" key="4">
    <source>
        <dbReference type="Pfam" id="PF00534"/>
    </source>
</evidence>
<gene>
    <name evidence="5" type="ORF">FVE67_07840</name>
</gene>
<reference evidence="5 6" key="1">
    <citation type="submission" date="2019-08" db="EMBL/GenBank/DDBJ databases">
        <title>Complete genome sequence of Thermosulfurimonas marina SU872T, an anaerobic thermophilic chemolithoautotrophic bacterium isolated from a shallow marine hydrothermal vent.</title>
        <authorList>
            <person name="Allioux M."/>
            <person name="Jebbar M."/>
            <person name="Slobodkina G."/>
            <person name="Slobodkin A."/>
            <person name="Moalic Y."/>
            <person name="Frolova A."/>
            <person name="Shao Z."/>
            <person name="Alain K."/>
        </authorList>
    </citation>
    <scope>NUCLEOTIDE SEQUENCE [LARGE SCALE GENOMIC DNA]</scope>
    <source>
        <strain evidence="5 6">SU872</strain>
    </source>
</reference>
<dbReference type="CDD" id="cd03801">
    <property type="entry name" value="GT4_PimA-like"/>
    <property type="match status" value="1"/>
</dbReference>
<dbReference type="Proteomes" id="UP000501253">
    <property type="component" value="Chromosome"/>
</dbReference>
<dbReference type="PANTHER" id="PTHR12526:SF640">
    <property type="entry name" value="COLANIC ACID BIOSYNTHESIS GLYCOSYLTRANSFERASE WCAL-RELATED"/>
    <property type="match status" value="1"/>
</dbReference>
<keyword evidence="6" id="KW-1185">Reference proteome</keyword>
<dbReference type="Pfam" id="PF00534">
    <property type="entry name" value="Glycos_transf_1"/>
    <property type="match status" value="1"/>
</dbReference>
<dbReference type="RefSeq" id="WP_168720062.1">
    <property type="nucleotide sequence ID" value="NZ_CP042909.1"/>
</dbReference>
<dbReference type="PANTHER" id="PTHR12526">
    <property type="entry name" value="GLYCOSYLTRANSFERASE"/>
    <property type="match status" value="1"/>
</dbReference>
<organism evidence="5 6">
    <name type="scientific">Thermosulfurimonas marina</name>
    <dbReference type="NCBI Taxonomy" id="2047767"/>
    <lineage>
        <taxon>Bacteria</taxon>
        <taxon>Pseudomonadati</taxon>
        <taxon>Thermodesulfobacteriota</taxon>
        <taxon>Thermodesulfobacteria</taxon>
        <taxon>Thermodesulfobacteriales</taxon>
        <taxon>Thermodesulfobacteriaceae</taxon>
        <taxon>Thermosulfurimonas</taxon>
    </lineage>
</organism>
<evidence type="ECO:0000256" key="3">
    <source>
        <dbReference type="ARBA" id="ARBA00022679"/>
    </source>
</evidence>
<evidence type="ECO:0000313" key="5">
    <source>
        <dbReference type="EMBL" id="QJA06709.1"/>
    </source>
</evidence>
<dbReference type="SUPFAM" id="SSF53756">
    <property type="entry name" value="UDP-Glycosyltransferase/glycogen phosphorylase"/>
    <property type="match status" value="1"/>
</dbReference>
<keyword evidence="3 5" id="KW-0808">Transferase</keyword>
<name>A0A6H1WU83_9BACT</name>
<dbReference type="InterPro" id="IPR001296">
    <property type="entry name" value="Glyco_trans_1"/>
</dbReference>
<evidence type="ECO:0000313" key="6">
    <source>
        <dbReference type="Proteomes" id="UP000501253"/>
    </source>
</evidence>
<dbReference type="EMBL" id="CP042909">
    <property type="protein sequence ID" value="QJA06709.1"/>
    <property type="molecule type" value="Genomic_DNA"/>
</dbReference>
<dbReference type="AlphaFoldDB" id="A0A6H1WU83"/>
<accession>A0A6H1WU83</accession>
<keyword evidence="2" id="KW-0328">Glycosyltransferase</keyword>